<dbReference type="Proteomes" id="UP000290365">
    <property type="component" value="Chromosome"/>
</dbReference>
<evidence type="ECO:0000313" key="1">
    <source>
        <dbReference type="EMBL" id="QBD82938.1"/>
    </source>
</evidence>
<reference evidence="1 2" key="1">
    <citation type="submission" date="2019-01" db="EMBL/GenBank/DDBJ databases">
        <title>Ktedonosporobacter rubrisoli SCAWS-G2.</title>
        <authorList>
            <person name="Huang Y."/>
            <person name="Yan B."/>
        </authorList>
    </citation>
    <scope>NUCLEOTIDE SEQUENCE [LARGE SCALE GENOMIC DNA]</scope>
    <source>
        <strain evidence="1 2">SCAWS-G2</strain>
    </source>
</reference>
<name>A0A4P6K3U0_KTERU</name>
<organism evidence="1 2">
    <name type="scientific">Ktedonosporobacter rubrisoli</name>
    <dbReference type="NCBI Taxonomy" id="2509675"/>
    <lineage>
        <taxon>Bacteria</taxon>
        <taxon>Bacillati</taxon>
        <taxon>Chloroflexota</taxon>
        <taxon>Ktedonobacteria</taxon>
        <taxon>Ktedonobacterales</taxon>
        <taxon>Ktedonosporobacteraceae</taxon>
        <taxon>Ktedonosporobacter</taxon>
    </lineage>
</organism>
<sequence length="152" mass="16873">MSEHANSTPFSNEESSIEARFQDCKEGLKSLIASLQPYAPLDEIDVQRLDKMIEELKGYILLFNPVVNDMSPQLMDEDDIAFLEKACESVSTVYKSLVAAIGELRTARLAVKTINASIANKGTFNVTLQSDCFTCYDRCCQALVTAFTNMNV</sequence>
<evidence type="ECO:0000313" key="2">
    <source>
        <dbReference type="Proteomes" id="UP000290365"/>
    </source>
</evidence>
<keyword evidence="2" id="KW-1185">Reference proteome</keyword>
<accession>A0A4P6K3U0</accession>
<dbReference type="EMBL" id="CP035758">
    <property type="protein sequence ID" value="QBD82938.1"/>
    <property type="molecule type" value="Genomic_DNA"/>
</dbReference>
<dbReference type="RefSeq" id="WP_129894007.1">
    <property type="nucleotide sequence ID" value="NZ_CP035758.1"/>
</dbReference>
<protein>
    <submittedName>
        <fullName evidence="1">Uncharacterized protein</fullName>
    </submittedName>
</protein>
<proteinExistence type="predicted"/>
<dbReference type="AlphaFoldDB" id="A0A4P6K3U0"/>
<dbReference type="KEGG" id="kbs:EPA93_46050"/>
<gene>
    <name evidence="1" type="ORF">EPA93_46050</name>
</gene>